<feature type="region of interest" description="Disordered" evidence="4">
    <location>
        <begin position="121"/>
        <end position="205"/>
    </location>
</feature>
<dbReference type="InterPro" id="IPR033929">
    <property type="entry name" value="Tensin_PTB"/>
</dbReference>
<feature type="compositionally biased region" description="Low complexity" evidence="4">
    <location>
        <begin position="227"/>
        <end position="240"/>
    </location>
</feature>
<dbReference type="InterPro" id="IPR036860">
    <property type="entry name" value="SH2_dom_sf"/>
</dbReference>
<dbReference type="Pfam" id="PF08416">
    <property type="entry name" value="PTB"/>
    <property type="match status" value="1"/>
</dbReference>
<keyword evidence="2 3" id="KW-0727">SH2 domain</keyword>
<feature type="compositionally biased region" description="Basic and acidic residues" evidence="4">
    <location>
        <begin position="176"/>
        <end position="185"/>
    </location>
</feature>
<dbReference type="InterPro" id="IPR011993">
    <property type="entry name" value="PH-like_dom_sf"/>
</dbReference>
<proteinExistence type="inferred from homology"/>
<evidence type="ECO:0000256" key="2">
    <source>
        <dbReference type="ARBA" id="ARBA00022999"/>
    </source>
</evidence>
<feature type="compositionally biased region" description="Polar residues" evidence="4">
    <location>
        <begin position="739"/>
        <end position="766"/>
    </location>
</feature>
<feature type="compositionally biased region" description="Low complexity" evidence="4">
    <location>
        <begin position="350"/>
        <end position="363"/>
    </location>
</feature>
<gene>
    <name evidence="6" type="ORF">OVA965_LOCUS1857</name>
    <name evidence="7" type="ORF">TMI583_LOCUS1857</name>
</gene>
<feature type="compositionally biased region" description="Basic and acidic residues" evidence="4">
    <location>
        <begin position="767"/>
        <end position="783"/>
    </location>
</feature>
<evidence type="ECO:0000259" key="5">
    <source>
        <dbReference type="PROSITE" id="PS50001"/>
    </source>
</evidence>
<feature type="compositionally biased region" description="Polar residues" evidence="4">
    <location>
        <begin position="412"/>
        <end position="428"/>
    </location>
</feature>
<feature type="compositionally biased region" description="Low complexity" evidence="4">
    <location>
        <begin position="272"/>
        <end position="284"/>
    </location>
</feature>
<evidence type="ECO:0000313" key="6">
    <source>
        <dbReference type="EMBL" id="CAF0748305.1"/>
    </source>
</evidence>
<dbReference type="Gene3D" id="2.30.29.30">
    <property type="entry name" value="Pleckstrin-homology domain (PH domain)/Phosphotyrosine-binding domain (PTB)"/>
    <property type="match status" value="1"/>
</dbReference>
<dbReference type="AlphaFoldDB" id="A0A8S2GJF3"/>
<feature type="compositionally biased region" description="Low complexity" evidence="4">
    <location>
        <begin position="11"/>
        <end position="38"/>
    </location>
</feature>
<feature type="compositionally biased region" description="Low complexity" evidence="4">
    <location>
        <begin position="972"/>
        <end position="981"/>
    </location>
</feature>
<accession>A0A8S2GJF3</accession>
<feature type="region of interest" description="Disordered" evidence="4">
    <location>
        <begin position="953"/>
        <end position="982"/>
    </location>
</feature>
<feature type="compositionally biased region" description="Polar residues" evidence="4">
    <location>
        <begin position="784"/>
        <end position="802"/>
    </location>
</feature>
<dbReference type="EMBL" id="CAJNOK010000369">
    <property type="protein sequence ID" value="CAF0748305.1"/>
    <property type="molecule type" value="Genomic_DNA"/>
</dbReference>
<dbReference type="PANTHER" id="PTHR45734">
    <property type="entry name" value="TENSIN"/>
    <property type="match status" value="1"/>
</dbReference>
<feature type="region of interest" description="Disordered" evidence="4">
    <location>
        <begin position="319"/>
        <end position="374"/>
    </location>
</feature>
<dbReference type="InterPro" id="IPR051484">
    <property type="entry name" value="Tensin_PTEN_phosphatase"/>
</dbReference>
<feature type="region of interest" description="Disordered" evidence="4">
    <location>
        <begin position="537"/>
        <end position="560"/>
    </location>
</feature>
<dbReference type="SMART" id="SM00252">
    <property type="entry name" value="SH2"/>
    <property type="match status" value="1"/>
</dbReference>
<sequence length="1276" mass="142543">MYKNVQVNHYTSLPTKPTTTAATSSTSTSKTTTTDSSSVLNNTNDVIIIKKSSLPAPPLPQTSSSSSSPLTIPSKIKHDPITLPVTQLPSTSMSKTTTRHLSSKSEVDQLDDLVNDLLNEVNRPLQSSTTTTTTTDRNLKYPKEHFKETTEQSYGQHSSVKHNNEPPVISSYSYRRRFDNSDGDSKPPPPSYHQASTLSSSNLNNSLKRNFDERTANSVSGLIDQDISNTSNNNIRSTTRTTREERTRIRRGGGIGSQHSQKIGTSSDVPLTSSSSTTTTTTTTKPIKNDLTSRDQLFIDEQLIDSLLESVQNTLKKRSQQKQFDHQTSGWSSESGAGNGGFKTVQHIPTTSRRTYSSSAAYSDTLHRADPSSQMRGRFPIKLYRTDSPVNTLSSRRAYSRHDNRDVGLSSYGGTSHSHTVIPTSIRATSEPPPEGPIRMERMDLLRSPSRTQMDVGGLPSSSSLPYYHYSHHHSTLPSGGLHVRGHDYSGYDTDTGIVTSHRGQRFYDQHQAYPPSTTMYSQHNIYPQPMHFVRDRQQTYSSSQHQPRGLSGRPDGYDTDTGLISSGRLRMARTLPPRMSTIPETVVVNNRILSNTNLNTLSPQLRGSSFLNEVQQSPTSQSNTLHRQYSGFDTGGSGYETDSGMHIRQRRTIPVDIQYGDSGWVGVGGTQHYNRQQQQRNNQTLQPQNTQYYHSQQQIPYHHQQQRFQNVPISTSINSSFRQNMPSTQYHSHDHLRSSGNPVSVHHNYTTSTEQQYPQSQIINQHVDRSFTSDSKTQKRIEQPSSNNQQNLKTIISSSATAEGHKKEQKRSPFILGGVGLSNPPKQFHHEHTTSNRELPPSTMLQQQQPQQRIFSDSYQQQSSSKRPIRPNRIMDGQNETDSKKISTTISSLTIPIDNNPQHTFSSIAEINITPNTTGNITHENMNTKMTSIPTFPLNTLAYNQNLQTKSSLDHRIGNSSFRSQEESSRRSSVSSAAESDVLRNGSQYVHNISKYWYKPKLSREDAISLLKTKPPGTFLIRDSQGFPGSYGLAIKVAKLPPSVQAKPGADPNAELVRHYLIERTPTGYVKLKGCVNEPDFATLSALVYQHSLLPLALPCKVTLPESDILDEYERGAQDIRKPSPKELLDKGTACNVLYLNSVDVEQLSGQAAVTKALRLTFDNADNLQATIVFFKVSSQGITLIDQKRKLFLRRDFPKEIVTYCGVDYENDRYWTYQFPDLDTLSRARCFAFVSKKSGKSQQNECHVFAEIDSTQPAAVIVNFVSKVMIGSVPV</sequence>
<feature type="region of interest" description="Disordered" evidence="4">
    <location>
        <begin position="616"/>
        <end position="644"/>
    </location>
</feature>
<evidence type="ECO:0000256" key="4">
    <source>
        <dbReference type="SAM" id="MobiDB-lite"/>
    </source>
</evidence>
<feature type="compositionally biased region" description="Basic and acidic residues" evidence="4">
    <location>
        <begin position="137"/>
        <end position="150"/>
    </location>
</feature>
<feature type="domain" description="SH2" evidence="5">
    <location>
        <begin position="998"/>
        <end position="1107"/>
    </location>
</feature>
<feature type="compositionally biased region" description="Polar residues" evidence="4">
    <location>
        <begin position="326"/>
        <end position="336"/>
    </location>
</feature>
<feature type="compositionally biased region" description="Polar residues" evidence="4">
    <location>
        <begin position="616"/>
        <end position="628"/>
    </location>
</feature>
<feature type="compositionally biased region" description="Polar residues" evidence="4">
    <location>
        <begin position="854"/>
        <end position="867"/>
    </location>
</feature>
<dbReference type="SMART" id="SM00462">
    <property type="entry name" value="PTB"/>
    <property type="match status" value="1"/>
</dbReference>
<comment type="similarity">
    <text evidence="1">Belongs to the PTEN phosphatase protein family.</text>
</comment>
<dbReference type="SUPFAM" id="SSF55550">
    <property type="entry name" value="SH2 domain"/>
    <property type="match status" value="1"/>
</dbReference>
<feature type="region of interest" description="Disordered" evidence="4">
    <location>
        <begin position="394"/>
        <end position="437"/>
    </location>
</feature>
<dbReference type="PANTHER" id="PTHR45734:SF10">
    <property type="entry name" value="BLISTERY, ISOFORM A"/>
    <property type="match status" value="1"/>
</dbReference>
<feature type="region of interest" description="Disordered" evidence="4">
    <location>
        <begin position="52"/>
        <end position="107"/>
    </location>
</feature>
<dbReference type="EMBL" id="CAJOBA010000369">
    <property type="protein sequence ID" value="CAF3526615.1"/>
    <property type="molecule type" value="Genomic_DNA"/>
</dbReference>
<dbReference type="SUPFAM" id="SSF50729">
    <property type="entry name" value="PH domain-like"/>
    <property type="match status" value="1"/>
</dbReference>
<feature type="compositionally biased region" description="Low complexity" evidence="4">
    <location>
        <begin position="61"/>
        <end position="74"/>
    </location>
</feature>
<dbReference type="InterPro" id="IPR006020">
    <property type="entry name" value="PTB/PI_dom"/>
</dbReference>
<organism evidence="7 8">
    <name type="scientific">Didymodactylos carnosus</name>
    <dbReference type="NCBI Taxonomy" id="1234261"/>
    <lineage>
        <taxon>Eukaryota</taxon>
        <taxon>Metazoa</taxon>
        <taxon>Spiralia</taxon>
        <taxon>Gnathifera</taxon>
        <taxon>Rotifera</taxon>
        <taxon>Eurotatoria</taxon>
        <taxon>Bdelloidea</taxon>
        <taxon>Philodinida</taxon>
        <taxon>Philodinidae</taxon>
        <taxon>Didymodactylos</taxon>
    </lineage>
</organism>
<dbReference type="Proteomes" id="UP000677228">
    <property type="component" value="Unassembled WGS sequence"/>
</dbReference>
<dbReference type="CDD" id="cd01213">
    <property type="entry name" value="PTB_tensin"/>
    <property type="match status" value="1"/>
</dbReference>
<reference evidence="7" key="1">
    <citation type="submission" date="2021-02" db="EMBL/GenBank/DDBJ databases">
        <authorList>
            <person name="Nowell W R."/>
        </authorList>
    </citation>
    <scope>NUCLEOTIDE SEQUENCE</scope>
</reference>
<dbReference type="InterPro" id="IPR013625">
    <property type="entry name" value="PTB"/>
</dbReference>
<dbReference type="Proteomes" id="UP000682733">
    <property type="component" value="Unassembled WGS sequence"/>
</dbReference>
<feature type="compositionally biased region" description="Polar residues" evidence="4">
    <location>
        <begin position="719"/>
        <end position="731"/>
    </location>
</feature>
<dbReference type="GO" id="GO:0005925">
    <property type="term" value="C:focal adhesion"/>
    <property type="evidence" value="ECO:0007669"/>
    <property type="project" value="TreeGrafter"/>
</dbReference>
<dbReference type="InterPro" id="IPR000980">
    <property type="entry name" value="SH2"/>
</dbReference>
<evidence type="ECO:0000256" key="3">
    <source>
        <dbReference type="PROSITE-ProRule" id="PRU00191"/>
    </source>
</evidence>
<feature type="compositionally biased region" description="Polar residues" evidence="4">
    <location>
        <begin position="258"/>
        <end position="271"/>
    </location>
</feature>
<dbReference type="Gene3D" id="3.30.505.10">
    <property type="entry name" value="SH2 domain"/>
    <property type="match status" value="1"/>
</dbReference>
<feature type="compositionally biased region" description="Polar residues" evidence="4">
    <location>
        <begin position="84"/>
        <end position="96"/>
    </location>
</feature>
<dbReference type="PROSITE" id="PS50001">
    <property type="entry name" value="SH2"/>
    <property type="match status" value="1"/>
</dbReference>
<dbReference type="PRINTS" id="PR00401">
    <property type="entry name" value="SH2DOMAIN"/>
</dbReference>
<evidence type="ECO:0000256" key="1">
    <source>
        <dbReference type="ARBA" id="ARBA00007881"/>
    </source>
</evidence>
<evidence type="ECO:0000313" key="7">
    <source>
        <dbReference type="EMBL" id="CAF3526615.1"/>
    </source>
</evidence>
<name>A0A8S2GJF3_9BILA</name>
<feature type="region of interest" description="Disordered" evidence="4">
    <location>
        <begin position="719"/>
        <end position="885"/>
    </location>
</feature>
<protein>
    <recommendedName>
        <fullName evidence="5">SH2 domain-containing protein</fullName>
    </recommendedName>
</protein>
<evidence type="ECO:0000313" key="8">
    <source>
        <dbReference type="Proteomes" id="UP000682733"/>
    </source>
</evidence>
<feature type="region of interest" description="Disordered" evidence="4">
    <location>
        <begin position="222"/>
        <end position="287"/>
    </location>
</feature>
<feature type="compositionally biased region" description="Polar residues" evidence="4">
    <location>
        <begin position="1"/>
        <end position="10"/>
    </location>
</feature>
<dbReference type="Pfam" id="PF00017">
    <property type="entry name" value="SH2"/>
    <property type="match status" value="1"/>
</dbReference>
<feature type="region of interest" description="Disordered" evidence="4">
    <location>
        <begin position="1"/>
        <end position="39"/>
    </location>
</feature>
<comment type="caution">
    <text evidence="7">The sequence shown here is derived from an EMBL/GenBank/DDBJ whole genome shotgun (WGS) entry which is preliminary data.</text>
</comment>